<keyword evidence="1" id="KW-1133">Transmembrane helix</keyword>
<keyword evidence="1" id="KW-0472">Membrane</keyword>
<feature type="transmembrane region" description="Helical" evidence="1">
    <location>
        <begin position="55"/>
        <end position="81"/>
    </location>
</feature>
<feature type="transmembrane region" description="Helical" evidence="1">
    <location>
        <begin position="111"/>
        <end position="133"/>
    </location>
</feature>
<evidence type="ECO:0000313" key="2">
    <source>
        <dbReference type="EMBL" id="MEJ5021025.1"/>
    </source>
</evidence>
<dbReference type="EMBL" id="JBBGZH010000002">
    <property type="protein sequence ID" value="MEJ5021025.1"/>
    <property type="molecule type" value="Genomic_DNA"/>
</dbReference>
<keyword evidence="3" id="KW-1185">Reference proteome</keyword>
<proteinExistence type="predicted"/>
<gene>
    <name evidence="2" type="ORF">WH297_14980</name>
</gene>
<feature type="transmembrane region" description="Helical" evidence="1">
    <location>
        <begin position="88"/>
        <end position="105"/>
    </location>
</feature>
<accession>A0ABU8PHG0</accession>
<protein>
    <submittedName>
        <fullName evidence="2">Uncharacterized protein</fullName>
    </submittedName>
</protein>
<comment type="caution">
    <text evidence="2">The sequence shown here is derived from an EMBL/GenBank/DDBJ whole genome shotgun (WGS) entry which is preliminary data.</text>
</comment>
<dbReference type="RefSeq" id="WP_146114454.1">
    <property type="nucleotide sequence ID" value="NZ_JBBGZH010000002.1"/>
</dbReference>
<sequence length="141" mass="15234">MIAMDYVMTKQRFRILILSYIATLVATAVDAVYFPAQVSKELAAAYAKEALPPFVFSPAVFLVLAAVSLAAIIIPPVSLFFFKKWGRWLGVCTTIVMLVGLPFLGPSLSSGFGTAVLQLSAALWGAVLALAYFSPISRDFH</sequence>
<name>A0ABU8PHG0_9HYPH</name>
<evidence type="ECO:0000256" key="1">
    <source>
        <dbReference type="SAM" id="Phobius"/>
    </source>
</evidence>
<evidence type="ECO:0000313" key="3">
    <source>
        <dbReference type="Proteomes" id="UP001375812"/>
    </source>
</evidence>
<keyword evidence="1" id="KW-0812">Transmembrane</keyword>
<reference evidence="2 3" key="1">
    <citation type="submission" date="2023-12" db="EMBL/GenBank/DDBJ databases">
        <title>Gut-associated functions are favored during microbiome assembly across C. elegans life.</title>
        <authorList>
            <person name="Zimmermann J."/>
        </authorList>
    </citation>
    <scope>NUCLEOTIDE SEQUENCE [LARGE SCALE GENOMIC DNA]</scope>
    <source>
        <strain evidence="2 3">MYb71</strain>
    </source>
</reference>
<dbReference type="Proteomes" id="UP001375812">
    <property type="component" value="Unassembled WGS sequence"/>
</dbReference>
<organism evidence="2 3">
    <name type="scientific">Ochrobactrum vermis</name>
    <dbReference type="NCBI Taxonomy" id="1827297"/>
    <lineage>
        <taxon>Bacteria</taxon>
        <taxon>Pseudomonadati</taxon>
        <taxon>Pseudomonadota</taxon>
        <taxon>Alphaproteobacteria</taxon>
        <taxon>Hyphomicrobiales</taxon>
        <taxon>Brucellaceae</taxon>
        <taxon>Brucella/Ochrobactrum group</taxon>
        <taxon>Ochrobactrum</taxon>
    </lineage>
</organism>